<reference evidence="1" key="1">
    <citation type="submission" date="2020-05" db="EMBL/GenBank/DDBJ databases">
        <title>Large-scale comparative analyses of tick genomes elucidate their genetic diversity and vector capacities.</title>
        <authorList>
            <person name="Jia N."/>
            <person name="Wang J."/>
            <person name="Shi W."/>
            <person name="Du L."/>
            <person name="Sun Y."/>
            <person name="Zhan W."/>
            <person name="Jiang J."/>
            <person name="Wang Q."/>
            <person name="Zhang B."/>
            <person name="Ji P."/>
            <person name="Sakyi L.B."/>
            <person name="Cui X."/>
            <person name="Yuan T."/>
            <person name="Jiang B."/>
            <person name="Yang W."/>
            <person name="Lam T.T.-Y."/>
            <person name="Chang Q."/>
            <person name="Ding S."/>
            <person name="Wang X."/>
            <person name="Zhu J."/>
            <person name="Ruan X."/>
            <person name="Zhao L."/>
            <person name="Wei J."/>
            <person name="Que T."/>
            <person name="Du C."/>
            <person name="Cheng J."/>
            <person name="Dai P."/>
            <person name="Han X."/>
            <person name="Huang E."/>
            <person name="Gao Y."/>
            <person name="Liu J."/>
            <person name="Shao H."/>
            <person name="Ye R."/>
            <person name="Li L."/>
            <person name="Wei W."/>
            <person name="Wang X."/>
            <person name="Wang C."/>
            <person name="Yang T."/>
            <person name="Huo Q."/>
            <person name="Li W."/>
            <person name="Guo W."/>
            <person name="Chen H."/>
            <person name="Zhou L."/>
            <person name="Ni X."/>
            <person name="Tian J."/>
            <person name="Zhou Y."/>
            <person name="Sheng Y."/>
            <person name="Liu T."/>
            <person name="Pan Y."/>
            <person name="Xia L."/>
            <person name="Li J."/>
            <person name="Zhao F."/>
            <person name="Cao W."/>
        </authorList>
    </citation>
    <scope>NUCLEOTIDE SEQUENCE</scope>
    <source>
        <strain evidence="1">Hyas-2018</strain>
    </source>
</reference>
<sequence length="185" mass="19956">MSATSTGVTLPPSSRCSKSRRVRPQLASRVQILCNLSLAHRLIPRSAPRVTKKLVAGADGIAVPQGARCRSERVHPMNVRVKDLSRAPPLPSPVHLDALHRGDTDAHLLSHREIYGAVPCSLVRTAVEEGKGPFLHGVADACAPASTGFETMTLEYTDPDDFGCSVFYVGSLDPELDDSKFIKMT</sequence>
<organism evidence="1 2">
    <name type="scientific">Hyalomma asiaticum</name>
    <name type="common">Tick</name>
    <dbReference type="NCBI Taxonomy" id="266040"/>
    <lineage>
        <taxon>Eukaryota</taxon>
        <taxon>Metazoa</taxon>
        <taxon>Ecdysozoa</taxon>
        <taxon>Arthropoda</taxon>
        <taxon>Chelicerata</taxon>
        <taxon>Arachnida</taxon>
        <taxon>Acari</taxon>
        <taxon>Parasitiformes</taxon>
        <taxon>Ixodida</taxon>
        <taxon>Ixodoidea</taxon>
        <taxon>Ixodidae</taxon>
        <taxon>Hyalomminae</taxon>
        <taxon>Hyalomma</taxon>
    </lineage>
</organism>
<comment type="caution">
    <text evidence="1">The sequence shown here is derived from an EMBL/GenBank/DDBJ whole genome shotgun (WGS) entry which is preliminary data.</text>
</comment>
<protein>
    <submittedName>
        <fullName evidence="1">Uncharacterized protein</fullName>
    </submittedName>
</protein>
<evidence type="ECO:0000313" key="2">
    <source>
        <dbReference type="Proteomes" id="UP000821845"/>
    </source>
</evidence>
<evidence type="ECO:0000313" key="1">
    <source>
        <dbReference type="EMBL" id="KAH6924408.1"/>
    </source>
</evidence>
<accession>A0ACB7RSN0</accession>
<keyword evidence="2" id="KW-1185">Reference proteome</keyword>
<name>A0ACB7RSN0_HYAAI</name>
<dbReference type="EMBL" id="CM023488">
    <property type="protein sequence ID" value="KAH6924408.1"/>
    <property type="molecule type" value="Genomic_DNA"/>
</dbReference>
<proteinExistence type="predicted"/>
<gene>
    <name evidence="1" type="ORF">HPB50_016950</name>
</gene>
<dbReference type="Proteomes" id="UP000821845">
    <property type="component" value="Chromosome 8"/>
</dbReference>